<dbReference type="STRING" id="1670800.BSQ44_00085"/>
<name>A0A1L3SKL3_9HYPH</name>
<accession>A0A1L3SKL3</accession>
<dbReference type="RefSeq" id="WP_072601362.1">
    <property type="nucleotide sequence ID" value="NZ_CP018171.1"/>
</dbReference>
<gene>
    <name evidence="2" type="ORF">BSQ44_00085</name>
</gene>
<feature type="signal peptide" evidence="1">
    <location>
        <begin position="1"/>
        <end position="30"/>
    </location>
</feature>
<dbReference type="OrthoDB" id="7852244at2"/>
<dbReference type="KEGG" id="meso:BSQ44_00085"/>
<dbReference type="Proteomes" id="UP000182840">
    <property type="component" value="Chromosome"/>
</dbReference>
<feature type="chain" id="PRO_5012746962" evidence="1">
    <location>
        <begin position="31"/>
        <end position="174"/>
    </location>
</feature>
<evidence type="ECO:0000256" key="1">
    <source>
        <dbReference type="SAM" id="SignalP"/>
    </source>
</evidence>
<dbReference type="AlphaFoldDB" id="A0A1L3SKL3"/>
<reference evidence="3" key="1">
    <citation type="submission" date="2016-11" db="EMBL/GenBank/DDBJ databases">
        <title>Mesorhizobium oceanicum sp. nov., isolated from deep seawater in South China Sea.</title>
        <authorList>
            <person name="Fu G.-Y."/>
        </authorList>
    </citation>
    <scope>NUCLEOTIDE SEQUENCE [LARGE SCALE GENOMIC DNA]</scope>
    <source>
        <strain evidence="3">B7</strain>
    </source>
</reference>
<keyword evidence="1" id="KW-0732">Signal</keyword>
<evidence type="ECO:0000313" key="3">
    <source>
        <dbReference type="Proteomes" id="UP000182840"/>
    </source>
</evidence>
<keyword evidence="3" id="KW-1185">Reference proteome</keyword>
<proteinExistence type="predicted"/>
<dbReference type="EMBL" id="CP018171">
    <property type="protein sequence ID" value="APH69949.1"/>
    <property type="molecule type" value="Genomic_DNA"/>
</dbReference>
<sequence>MRFRHERTSRSPVTAATIAASVLWATAGHAACPQELAIYSEREKSASIEFRSAPAGAAVHTMEFRTVFSQNDVVLDGVVLWTQGTPRPVGLAMHRCPEGDVTGEELAACTIWQGVLYAVGSEGEVALLPGVGENAAEQILLPDFGPAVRESRIFGADGVSIVPWDVFQLSGCQE</sequence>
<protein>
    <submittedName>
        <fullName evidence="2">Uncharacterized protein</fullName>
    </submittedName>
</protein>
<organism evidence="2 3">
    <name type="scientific">Aquibium oceanicum</name>
    <dbReference type="NCBI Taxonomy" id="1670800"/>
    <lineage>
        <taxon>Bacteria</taxon>
        <taxon>Pseudomonadati</taxon>
        <taxon>Pseudomonadota</taxon>
        <taxon>Alphaproteobacteria</taxon>
        <taxon>Hyphomicrobiales</taxon>
        <taxon>Phyllobacteriaceae</taxon>
        <taxon>Aquibium</taxon>
    </lineage>
</organism>
<evidence type="ECO:0000313" key="2">
    <source>
        <dbReference type="EMBL" id="APH69949.1"/>
    </source>
</evidence>